<gene>
    <name evidence="1" type="ORF">JQS43_15590</name>
</gene>
<sequence>MTSSDSRRERAALCDLLARLGPDQPTLCAGWQTQDLAAHLLVRERRPLAAGGFAFSRLASYADRVQGEIARRPFPELVDELRRPPRWAPTRLGWVDGAINSMEMFIHHEDVRRAQPQWQPRPLPQSLADTLWRRVRAIARFRLRRFPAPVVVVSQGHGELRTGRPGPEPVQLTGDPGELVIFLSGRQTHSQVTVAGPAPLTARITSANLGL</sequence>
<protein>
    <submittedName>
        <fullName evidence="1">TIGR03085 family protein</fullName>
    </submittedName>
</protein>
<dbReference type="InterPro" id="IPR017517">
    <property type="entry name" value="Maleyloyr_isom"/>
</dbReference>
<evidence type="ECO:0000313" key="2">
    <source>
        <dbReference type="Proteomes" id="UP000662857"/>
    </source>
</evidence>
<accession>A0A895YCK5</accession>
<name>A0A895YCK5_9ACTN</name>
<organism evidence="1 2">
    <name type="scientific">Natronosporangium hydrolyticum</name>
    <dbReference type="NCBI Taxonomy" id="2811111"/>
    <lineage>
        <taxon>Bacteria</taxon>
        <taxon>Bacillati</taxon>
        <taxon>Actinomycetota</taxon>
        <taxon>Actinomycetes</taxon>
        <taxon>Micromonosporales</taxon>
        <taxon>Micromonosporaceae</taxon>
        <taxon>Natronosporangium</taxon>
    </lineage>
</organism>
<reference evidence="1" key="1">
    <citation type="submission" date="2021-02" db="EMBL/GenBank/DDBJ databases">
        <title>Natrosporangium hydrolyticum gen. nov., sp. nov, a haloalkaliphilic actinobacterium from a soda solonchak soil.</title>
        <authorList>
            <person name="Sorokin D.Y."/>
            <person name="Khijniak T.V."/>
            <person name="Zakharycheva A.P."/>
            <person name="Boueva O.V."/>
            <person name="Ariskina E.V."/>
            <person name="Hahnke R.L."/>
            <person name="Bunk B."/>
            <person name="Sproer C."/>
            <person name="Schumann P."/>
            <person name="Evtushenko L.I."/>
            <person name="Kublanov I.V."/>
        </authorList>
    </citation>
    <scope>NUCLEOTIDE SEQUENCE</scope>
    <source>
        <strain evidence="1">DSM 106523</strain>
    </source>
</reference>
<dbReference type="InterPro" id="IPR034660">
    <property type="entry name" value="DinB/YfiT-like"/>
</dbReference>
<dbReference type="KEGG" id="nhy:JQS43_15590"/>
<dbReference type="AlphaFoldDB" id="A0A895YCK5"/>
<evidence type="ECO:0000313" key="1">
    <source>
        <dbReference type="EMBL" id="QSB13069.1"/>
    </source>
</evidence>
<dbReference type="Proteomes" id="UP000662857">
    <property type="component" value="Chromosome"/>
</dbReference>
<keyword evidence="2" id="KW-1185">Reference proteome</keyword>
<dbReference type="EMBL" id="CP070499">
    <property type="protein sequence ID" value="QSB13069.1"/>
    <property type="molecule type" value="Genomic_DNA"/>
</dbReference>
<dbReference type="NCBIfam" id="TIGR03083">
    <property type="entry name" value="maleylpyruvate isomerase family mycothiol-dependent enzyme"/>
    <property type="match status" value="1"/>
</dbReference>
<dbReference type="SUPFAM" id="SSF109854">
    <property type="entry name" value="DinB/YfiT-like putative metalloenzymes"/>
    <property type="match status" value="1"/>
</dbReference>
<dbReference type="RefSeq" id="WP_239675131.1">
    <property type="nucleotide sequence ID" value="NZ_CP070499.1"/>
</dbReference>
<dbReference type="InterPro" id="IPR017519">
    <property type="entry name" value="CHP03085"/>
</dbReference>
<proteinExistence type="predicted"/>
<dbReference type="NCBIfam" id="TIGR03085">
    <property type="entry name" value="TIGR03085 family metal-binding protein"/>
    <property type="match status" value="1"/>
</dbReference>